<accession>A0A953M1I7</accession>
<reference evidence="2" key="2">
    <citation type="submission" date="2021-08" db="EMBL/GenBank/DDBJ databases">
        <authorList>
            <person name="Dalcin Martins P."/>
        </authorList>
    </citation>
    <scope>NUCLEOTIDE SEQUENCE</scope>
    <source>
        <strain evidence="2">MAG_39</strain>
    </source>
</reference>
<dbReference type="AlphaFoldDB" id="A0A953M1I7"/>
<feature type="chain" id="PRO_5038096712" evidence="1">
    <location>
        <begin position="27"/>
        <end position="110"/>
    </location>
</feature>
<dbReference type="EMBL" id="JAIOIV010000060">
    <property type="protein sequence ID" value="MBZ0156032.1"/>
    <property type="molecule type" value="Genomic_DNA"/>
</dbReference>
<reference evidence="2" key="1">
    <citation type="journal article" date="2021" name="bioRxiv">
        <title>Unraveling nitrogen, sulfur and carbon metabolic pathways and microbial community transcriptional responses to substrate deprivation and toxicity stresses in a bioreactor mimicking anoxic brackish coastal sediment conditions.</title>
        <authorList>
            <person name="Martins P.D."/>
            <person name="Echeveste M.J."/>
            <person name="Arshad A."/>
            <person name="Kurth J."/>
            <person name="Ouboter H."/>
            <person name="Jetten M.S.M."/>
            <person name="Welte C.U."/>
        </authorList>
    </citation>
    <scope>NUCLEOTIDE SEQUENCE</scope>
    <source>
        <strain evidence="2">MAG_39</strain>
    </source>
</reference>
<evidence type="ECO:0000256" key="1">
    <source>
        <dbReference type="SAM" id="SignalP"/>
    </source>
</evidence>
<name>A0A953M1I7_9BACT</name>
<organism evidence="2 3">
    <name type="scientific">Candidatus Nitrobium versatile</name>
    <dbReference type="NCBI Taxonomy" id="2884831"/>
    <lineage>
        <taxon>Bacteria</taxon>
        <taxon>Pseudomonadati</taxon>
        <taxon>Nitrospirota</taxon>
        <taxon>Nitrospiria</taxon>
        <taxon>Nitrospirales</taxon>
        <taxon>Nitrospiraceae</taxon>
        <taxon>Candidatus Nitrobium</taxon>
    </lineage>
</organism>
<sequence>MKKLLLPLAALVIVALSLAWTVPALASPAEQIRDRIANLQQRIDEGKLSGALTPPEAKRLQRDLNSIRGTFEKARKGALTPREIDVLNHRLDILDKKVFKQKHDKQKRHP</sequence>
<dbReference type="Proteomes" id="UP000705867">
    <property type="component" value="Unassembled WGS sequence"/>
</dbReference>
<protein>
    <submittedName>
        <fullName evidence="2">Uncharacterized protein</fullName>
    </submittedName>
</protein>
<evidence type="ECO:0000313" key="3">
    <source>
        <dbReference type="Proteomes" id="UP000705867"/>
    </source>
</evidence>
<gene>
    <name evidence="2" type="ORF">K8I29_07430</name>
</gene>
<proteinExistence type="predicted"/>
<comment type="caution">
    <text evidence="2">The sequence shown here is derived from an EMBL/GenBank/DDBJ whole genome shotgun (WGS) entry which is preliminary data.</text>
</comment>
<keyword evidence="1" id="KW-0732">Signal</keyword>
<evidence type="ECO:0000313" key="2">
    <source>
        <dbReference type="EMBL" id="MBZ0156032.1"/>
    </source>
</evidence>
<feature type="signal peptide" evidence="1">
    <location>
        <begin position="1"/>
        <end position="26"/>
    </location>
</feature>